<feature type="compositionally biased region" description="Acidic residues" evidence="3">
    <location>
        <begin position="1"/>
        <end position="13"/>
    </location>
</feature>
<dbReference type="CDD" id="cd00157">
    <property type="entry name" value="Rho"/>
    <property type="match status" value="1"/>
</dbReference>
<reference evidence="5 6" key="1">
    <citation type="journal article" date="2018" name="Genome Biol. Evol.">
        <title>Multiple Roots of Fruiting Body Formation in Amoebozoa.</title>
        <authorList>
            <person name="Hillmann F."/>
            <person name="Forbes G."/>
            <person name="Novohradska S."/>
            <person name="Ferling I."/>
            <person name="Riege K."/>
            <person name="Groth M."/>
            <person name="Westermann M."/>
            <person name="Marz M."/>
            <person name="Spaller T."/>
            <person name="Winckler T."/>
            <person name="Schaap P."/>
            <person name="Glockner G."/>
        </authorList>
    </citation>
    <scope>NUCLEOTIDE SEQUENCE [LARGE SCALE GENOMIC DNA]</scope>
    <source>
        <strain evidence="5 6">Jena</strain>
    </source>
</reference>
<evidence type="ECO:0000259" key="4">
    <source>
        <dbReference type="Pfam" id="PF15072"/>
    </source>
</evidence>
<sequence length="592" mass="65809">MEGGDDSYEYEDEKDLKRRRMETSSYASPKKLPGPAGLLPRGREEENGSQISRATAPRDNNASIIIRTKIKQKQAPATLPAEEFRKPPWVCLLADMTLPPFQDSKQHVLKCNIRLINDGHCTSKAPHLVVLVKKLTPVDTDIQADLRDPTGDIQATIHRQVFEAFPNITVGAVLALKKVSIFSPQKGSCYLSITHTNIARVFPSKCSYPPDWDPCFPLDPFTIYNDELLRKQRGVRRHLVYEKNLKEEEAAVAIPSHTHPSSIADAAAGLMEPVEVVPPQVMYEEEQVYRLDSGNGVDPPMEMMQEDLADIEARLAEGEGGEYNEYEDLFVSTFASVAPAKIEFTAEEPDGETTPTTALFNRQLQTAFTRIMATAPVAKTDANGQLIQTVKIVVVGDGAVGKTCLLIVYTSNSFPSEYVPTVFDNYSANVHVHGKTISLGLWDTAGQEDYDRLRPLSYPQTDIFLICFNVVSPASYANVKNKWWPEVRHHCPDGKIMLVGTKIDLREDEEAIAALKERHLKVLTPQDGHNLAKEIRALCYMECSALKGTGLKGVFDEAIKIILFPATPSGSDKKEEKKEEKKKEKGGKCIVL</sequence>
<feature type="compositionally biased region" description="Polar residues" evidence="3">
    <location>
        <begin position="48"/>
        <end position="63"/>
    </location>
</feature>
<evidence type="ECO:0000256" key="1">
    <source>
        <dbReference type="ARBA" id="ARBA00022741"/>
    </source>
</evidence>
<dbReference type="STRING" id="1890364.A0A2P6N131"/>
<dbReference type="InterPro" id="IPR003578">
    <property type="entry name" value="Small_GTPase_Rho"/>
</dbReference>
<accession>A0A2P6N131</accession>
<name>A0A2P6N131_9EUKA</name>
<keyword evidence="6" id="KW-1185">Reference proteome</keyword>
<dbReference type="SMART" id="SM00174">
    <property type="entry name" value="RHO"/>
    <property type="match status" value="1"/>
</dbReference>
<dbReference type="PROSITE" id="PS51419">
    <property type="entry name" value="RAB"/>
    <property type="match status" value="1"/>
</dbReference>
<dbReference type="SMART" id="SM00173">
    <property type="entry name" value="RAS"/>
    <property type="match status" value="1"/>
</dbReference>
<evidence type="ECO:0000313" key="6">
    <source>
        <dbReference type="Proteomes" id="UP000241769"/>
    </source>
</evidence>
<feature type="compositionally biased region" description="Low complexity" evidence="3">
    <location>
        <begin position="29"/>
        <end position="40"/>
    </location>
</feature>
<feature type="region of interest" description="Disordered" evidence="3">
    <location>
        <begin position="1"/>
        <end position="64"/>
    </location>
</feature>
<dbReference type="InterPro" id="IPR058570">
    <property type="entry name" value="HROB_OB"/>
</dbReference>
<dbReference type="PROSITE" id="PS51420">
    <property type="entry name" value="RHO"/>
    <property type="match status" value="1"/>
</dbReference>
<dbReference type="SUPFAM" id="SSF52540">
    <property type="entry name" value="P-loop containing nucleoside triphosphate hydrolases"/>
    <property type="match status" value="1"/>
</dbReference>
<feature type="region of interest" description="Disordered" evidence="3">
    <location>
        <begin position="570"/>
        <end position="592"/>
    </location>
</feature>
<proteinExistence type="predicted"/>
<dbReference type="SMART" id="SM00175">
    <property type="entry name" value="RAB"/>
    <property type="match status" value="1"/>
</dbReference>
<dbReference type="InterPro" id="IPR027417">
    <property type="entry name" value="P-loop_NTPase"/>
</dbReference>
<dbReference type="EMBL" id="MDYQ01000257">
    <property type="protein sequence ID" value="PRP77677.1"/>
    <property type="molecule type" value="Genomic_DNA"/>
</dbReference>
<dbReference type="PRINTS" id="PR00449">
    <property type="entry name" value="RASTRNSFRMNG"/>
</dbReference>
<keyword evidence="2" id="KW-0342">GTP-binding</keyword>
<dbReference type="NCBIfam" id="TIGR00231">
    <property type="entry name" value="small_GTP"/>
    <property type="match status" value="1"/>
</dbReference>
<protein>
    <submittedName>
        <fullName evidence="5">Rho GTPase</fullName>
    </submittedName>
</protein>
<dbReference type="Proteomes" id="UP000241769">
    <property type="component" value="Unassembled WGS sequence"/>
</dbReference>
<dbReference type="SMART" id="SM00176">
    <property type="entry name" value="RAN"/>
    <property type="match status" value="1"/>
</dbReference>
<organism evidence="5 6">
    <name type="scientific">Planoprotostelium fungivorum</name>
    <dbReference type="NCBI Taxonomy" id="1890364"/>
    <lineage>
        <taxon>Eukaryota</taxon>
        <taxon>Amoebozoa</taxon>
        <taxon>Evosea</taxon>
        <taxon>Variosea</taxon>
        <taxon>Cavosteliida</taxon>
        <taxon>Cavosteliaceae</taxon>
        <taxon>Planoprotostelium</taxon>
    </lineage>
</organism>
<dbReference type="PROSITE" id="PS51421">
    <property type="entry name" value="RAS"/>
    <property type="match status" value="1"/>
</dbReference>
<dbReference type="InterPro" id="IPR001806">
    <property type="entry name" value="Small_GTPase"/>
</dbReference>
<keyword evidence="1" id="KW-0547">Nucleotide-binding</keyword>
<dbReference type="InterPro" id="IPR005225">
    <property type="entry name" value="Small_GTP-bd"/>
</dbReference>
<dbReference type="InParanoid" id="A0A2P6N131"/>
<dbReference type="GO" id="GO:0003924">
    <property type="term" value="F:GTPase activity"/>
    <property type="evidence" value="ECO:0007669"/>
    <property type="project" value="InterPro"/>
</dbReference>
<evidence type="ECO:0000313" key="5">
    <source>
        <dbReference type="EMBL" id="PRP77677.1"/>
    </source>
</evidence>
<dbReference type="PANTHER" id="PTHR24072">
    <property type="entry name" value="RHO FAMILY GTPASE"/>
    <property type="match status" value="1"/>
</dbReference>
<gene>
    <name evidence="5" type="ORF">PROFUN_00538</name>
</gene>
<evidence type="ECO:0000256" key="3">
    <source>
        <dbReference type="SAM" id="MobiDB-lite"/>
    </source>
</evidence>
<dbReference type="GO" id="GO:0005525">
    <property type="term" value="F:GTP binding"/>
    <property type="evidence" value="ECO:0007669"/>
    <property type="project" value="UniProtKB-KW"/>
</dbReference>
<dbReference type="Pfam" id="PF15072">
    <property type="entry name" value="HROB"/>
    <property type="match status" value="1"/>
</dbReference>
<feature type="domain" description="Homologous recombination OB-fold protein OB-fold" evidence="4">
    <location>
        <begin position="124"/>
        <end position="204"/>
    </location>
</feature>
<comment type="caution">
    <text evidence="5">The sequence shown here is derived from an EMBL/GenBank/DDBJ whole genome shotgun (WGS) entry which is preliminary data.</text>
</comment>
<evidence type="ECO:0000256" key="2">
    <source>
        <dbReference type="ARBA" id="ARBA00023134"/>
    </source>
</evidence>
<dbReference type="GO" id="GO:0000725">
    <property type="term" value="P:recombinational repair"/>
    <property type="evidence" value="ECO:0007669"/>
    <property type="project" value="InterPro"/>
</dbReference>
<feature type="compositionally biased region" description="Basic and acidic residues" evidence="3">
    <location>
        <begin position="571"/>
        <end position="592"/>
    </location>
</feature>
<dbReference type="AlphaFoldDB" id="A0A2P6N131"/>
<dbReference type="Gene3D" id="3.40.50.300">
    <property type="entry name" value="P-loop containing nucleotide triphosphate hydrolases"/>
    <property type="match status" value="1"/>
</dbReference>
<dbReference type="FunFam" id="3.40.50.300:FF:000118">
    <property type="entry name" value="Rho-related GTP-binding protein RhoG"/>
    <property type="match status" value="1"/>
</dbReference>
<dbReference type="GO" id="GO:0007264">
    <property type="term" value="P:small GTPase-mediated signal transduction"/>
    <property type="evidence" value="ECO:0007669"/>
    <property type="project" value="InterPro"/>
</dbReference>
<dbReference type="Pfam" id="PF00071">
    <property type="entry name" value="Ras"/>
    <property type="match status" value="1"/>
</dbReference>